<feature type="non-terminal residue" evidence="2">
    <location>
        <position position="1"/>
    </location>
</feature>
<feature type="transmembrane region" description="Helical" evidence="1">
    <location>
        <begin position="6"/>
        <end position="29"/>
    </location>
</feature>
<feature type="transmembrane region" description="Helical" evidence="1">
    <location>
        <begin position="326"/>
        <end position="344"/>
    </location>
</feature>
<keyword evidence="1" id="KW-0472">Membrane</keyword>
<dbReference type="AlphaFoldDB" id="T1E9C3"/>
<name>T1E9C3_ANOAQ</name>
<accession>T1E9C3</accession>
<feature type="transmembrane region" description="Helical" evidence="1">
    <location>
        <begin position="205"/>
        <end position="225"/>
    </location>
</feature>
<organism evidence="2">
    <name type="scientific">Anopheles aquasalis</name>
    <name type="common">Malaria mosquito</name>
    <dbReference type="NCBI Taxonomy" id="42839"/>
    <lineage>
        <taxon>Eukaryota</taxon>
        <taxon>Metazoa</taxon>
        <taxon>Ecdysozoa</taxon>
        <taxon>Arthropoda</taxon>
        <taxon>Hexapoda</taxon>
        <taxon>Insecta</taxon>
        <taxon>Pterygota</taxon>
        <taxon>Neoptera</taxon>
        <taxon>Endopterygota</taxon>
        <taxon>Diptera</taxon>
        <taxon>Nematocera</taxon>
        <taxon>Culicoidea</taxon>
        <taxon>Culicidae</taxon>
        <taxon>Anophelinae</taxon>
        <taxon>Anopheles</taxon>
    </lineage>
</organism>
<reference evidence="2" key="1">
    <citation type="submission" date="2013-07" db="EMBL/GenBank/DDBJ databases">
        <title>Transcriptome sequencing and developmental regulation of gene expression in Anopheles aquasalis.</title>
        <authorList>
            <consortium name="Brazilian Malaria Network (MCT/CNPq/MS/SCTIE/DECIT/PRONEX 555648/2009-5) and Research Network on Bioactive Molecules from Arthropod Vectors (NAP-MOBIARVE"/>
            <consortium name="University of Sao Paulo)"/>
            <person name="Marinotti O."/>
            <person name="Ribeiro J.M.C."/>
            <person name="Costa-da-Silva A.L."/>
            <person name="Silva M.C.P."/>
            <person name="Lopes A.R."/>
            <person name="Barros M.S."/>
            <person name="Sa-Nunes A."/>
            <person name="Konjin B.B."/>
            <person name="Carvalho E."/>
            <person name="Suesdek L."/>
            <person name="Silva-Neto M.A.C."/>
            <person name="Capurro M.L."/>
        </authorList>
    </citation>
    <scope>NUCLEOTIDE SEQUENCE</scope>
    <source>
        <tissue evidence="2">Whole body</tissue>
    </source>
</reference>
<dbReference type="EMBL" id="GAMD01001477">
    <property type="protein sequence ID" value="JAB00114.1"/>
    <property type="molecule type" value="mRNA"/>
</dbReference>
<keyword evidence="1" id="KW-0812">Transmembrane</keyword>
<evidence type="ECO:0000313" key="2">
    <source>
        <dbReference type="EMBL" id="JAB00114.1"/>
    </source>
</evidence>
<sequence length="345" mass="38203">SFLSHPLFSLLLPIICSACASVIPTRYFFFLPFRFFRFCELAALVALPLPRASSFASTLPTPTTCSSSSSSSSCKRLLVVVVDWVTTPLPFWWSAARSVPVHGSPATLPLLLSLMAASSAKPSAFGLVITSHSSSPLWKVPTPPSSFCWSFSLEMMLLLMGEQLALVREEVVDQPLAHHKYGADGTGLLLIAVRLIVVEHIVHPVITATPITTIVVVVIVVVAHLGRQQPILLVVLVLVLGEALREVLPHLLVLLQFAQHMLHLVVDRLERTLLVRRHADGGERIVAVDVVVPTDRDVVRLPVPGQHRVDNLDDRLQLRLRFRFRFGLRFGLFLLPLTVLFQRLL</sequence>
<protein>
    <submittedName>
        <fullName evidence="2">Putative membrane protein</fullName>
    </submittedName>
</protein>
<evidence type="ECO:0000256" key="1">
    <source>
        <dbReference type="SAM" id="Phobius"/>
    </source>
</evidence>
<proteinExistence type="evidence at transcript level"/>
<keyword evidence="1" id="KW-1133">Transmembrane helix</keyword>